<proteinExistence type="predicted"/>
<organism evidence="1 2">
    <name type="scientific">Methylobacterium aquaticum</name>
    <dbReference type="NCBI Taxonomy" id="270351"/>
    <lineage>
        <taxon>Bacteria</taxon>
        <taxon>Pseudomonadati</taxon>
        <taxon>Pseudomonadota</taxon>
        <taxon>Alphaproteobacteria</taxon>
        <taxon>Hyphomicrobiales</taxon>
        <taxon>Methylobacteriaceae</taxon>
        <taxon>Methylobacterium</taxon>
    </lineage>
</organism>
<sequence>MINDDGVIIYTEEQLDSLRIALRIATKDYDDSIIGLTSGAFAYFRLVADARRTVPDIKTAREQVQKILDHAKGLRAALGAVVMSEQFYKMSQGNILGSNRLFHTYDFEGMQERHFIDTLDYMTSIAENILTNERWLRANNLLPSRNKNNQSTITQALWPALFIIFVEKTGKIGFSPGGPLELFIRTVHEATDLPPVSSATLRFAVARWKQDKARLEGK</sequence>
<evidence type="ECO:0000313" key="1">
    <source>
        <dbReference type="EMBL" id="BAQ44262.1"/>
    </source>
</evidence>
<dbReference type="KEGG" id="maqu:Maq22A_c04185"/>
<evidence type="ECO:0000313" key="2">
    <source>
        <dbReference type="Proteomes" id="UP000061432"/>
    </source>
</evidence>
<dbReference type="STRING" id="270351.Maq22A_c04185"/>
<reference evidence="1 2" key="1">
    <citation type="journal article" date="2015" name="Genome Announc.">
        <title>Complete Genome Sequence of Methylobacterium aquaticum Strain 22A, Isolated from Racomitrium japonicum Moss.</title>
        <authorList>
            <person name="Tani A."/>
            <person name="Ogura Y."/>
            <person name="Hayashi T."/>
            <person name="Kimbara K."/>
        </authorList>
    </citation>
    <scope>NUCLEOTIDE SEQUENCE [LARGE SCALE GENOMIC DNA]</scope>
    <source>
        <strain evidence="1 2">MA-22A</strain>
    </source>
</reference>
<reference evidence="2" key="2">
    <citation type="submission" date="2015-01" db="EMBL/GenBank/DDBJ databases">
        <title>Complete genome sequence of Methylobacterium aquaticum strain 22A.</title>
        <authorList>
            <person name="Tani A."/>
            <person name="Ogura Y."/>
            <person name="Hayashi T."/>
        </authorList>
    </citation>
    <scope>NUCLEOTIDE SEQUENCE [LARGE SCALE GENOMIC DNA]</scope>
    <source>
        <strain evidence="2">MA-22A</strain>
    </source>
</reference>
<dbReference type="EMBL" id="AP014704">
    <property type="protein sequence ID" value="BAQ44262.1"/>
    <property type="molecule type" value="Genomic_DNA"/>
</dbReference>
<accession>A0A0C6FBT6</accession>
<dbReference type="Proteomes" id="UP000061432">
    <property type="component" value="Chromosome"/>
</dbReference>
<dbReference type="AlphaFoldDB" id="A0A0C6FBT6"/>
<name>A0A0C6FBT6_9HYPH</name>
<dbReference type="RefSeq" id="WP_145984573.1">
    <property type="nucleotide sequence ID" value="NZ_AP014704.1"/>
</dbReference>
<gene>
    <name evidence="1" type="ORF">Maq22A_c04185</name>
</gene>
<dbReference type="PATRIC" id="fig|270351.10.peg.814"/>
<protein>
    <submittedName>
        <fullName evidence="1">Uncharacterized protein</fullName>
    </submittedName>
</protein>